<evidence type="ECO:0000313" key="8">
    <source>
        <dbReference type="Proteomes" id="UP000311008"/>
    </source>
</evidence>
<evidence type="ECO:0000256" key="6">
    <source>
        <dbReference type="HAMAP-Rule" id="MF_00735"/>
    </source>
</evidence>
<gene>
    <name evidence="6" type="primary">prmA</name>
    <name evidence="7" type="ORF">FIU01_11960</name>
</gene>
<evidence type="ECO:0000313" key="7">
    <source>
        <dbReference type="EMBL" id="QDC45161.1"/>
    </source>
</evidence>
<comment type="catalytic activity">
    <reaction evidence="6">
        <text>L-lysyl-[protein] + 3 S-adenosyl-L-methionine = N(6),N(6),N(6)-trimethyl-L-lysyl-[protein] + 3 S-adenosyl-L-homocysteine + 3 H(+)</text>
        <dbReference type="Rhea" id="RHEA:54192"/>
        <dbReference type="Rhea" id="RHEA-COMP:9752"/>
        <dbReference type="Rhea" id="RHEA-COMP:13826"/>
        <dbReference type="ChEBI" id="CHEBI:15378"/>
        <dbReference type="ChEBI" id="CHEBI:29969"/>
        <dbReference type="ChEBI" id="CHEBI:57856"/>
        <dbReference type="ChEBI" id="CHEBI:59789"/>
        <dbReference type="ChEBI" id="CHEBI:61961"/>
    </reaction>
</comment>
<comment type="similarity">
    <text evidence="1 6">Belongs to the methyltransferase superfamily. PrmA family.</text>
</comment>
<comment type="subcellular location">
    <subcellularLocation>
        <location evidence="6">Cytoplasm</location>
    </subcellularLocation>
</comment>
<dbReference type="GO" id="GO:0005829">
    <property type="term" value="C:cytosol"/>
    <property type="evidence" value="ECO:0007669"/>
    <property type="project" value="TreeGrafter"/>
</dbReference>
<accession>A0A5B8CV22</accession>
<keyword evidence="3 6" id="KW-0489">Methyltransferase</keyword>
<proteinExistence type="inferred from homology"/>
<dbReference type="Pfam" id="PF06325">
    <property type="entry name" value="PrmA"/>
    <property type="match status" value="1"/>
</dbReference>
<dbReference type="GO" id="GO:0016279">
    <property type="term" value="F:protein-lysine N-methyltransferase activity"/>
    <property type="evidence" value="ECO:0007669"/>
    <property type="project" value="TreeGrafter"/>
</dbReference>
<dbReference type="EMBL" id="CP040946">
    <property type="protein sequence ID" value="QDC45161.1"/>
    <property type="molecule type" value="Genomic_DNA"/>
</dbReference>
<evidence type="ECO:0000256" key="3">
    <source>
        <dbReference type="ARBA" id="ARBA00022603"/>
    </source>
</evidence>
<dbReference type="NCBIfam" id="TIGR00406">
    <property type="entry name" value="prmA"/>
    <property type="match status" value="1"/>
</dbReference>
<keyword evidence="5 6" id="KW-0949">S-adenosyl-L-methionine</keyword>
<evidence type="ECO:0000256" key="2">
    <source>
        <dbReference type="ARBA" id="ARBA00022490"/>
    </source>
</evidence>
<dbReference type="PANTHER" id="PTHR43648:SF1">
    <property type="entry name" value="ELECTRON TRANSFER FLAVOPROTEIN BETA SUBUNIT LYSINE METHYLTRANSFERASE"/>
    <property type="match status" value="1"/>
</dbReference>
<dbReference type="Proteomes" id="UP000311008">
    <property type="component" value="Chromosome"/>
</dbReference>
<dbReference type="KEGG" id="mmec:FIU01_11960"/>
<dbReference type="CDD" id="cd02440">
    <property type="entry name" value="AdoMet_MTases"/>
    <property type="match status" value="1"/>
</dbReference>
<evidence type="ECO:0000256" key="1">
    <source>
        <dbReference type="ARBA" id="ARBA00009741"/>
    </source>
</evidence>
<feature type="binding site" evidence="6">
    <location>
        <position position="151"/>
    </location>
    <ligand>
        <name>S-adenosyl-L-methionine</name>
        <dbReference type="ChEBI" id="CHEBI:59789"/>
    </ligand>
</feature>
<keyword evidence="7" id="KW-0687">Ribonucleoprotein</keyword>
<dbReference type="HAMAP" id="MF_00735">
    <property type="entry name" value="Methyltr_PrmA"/>
    <property type="match status" value="1"/>
</dbReference>
<dbReference type="InterPro" id="IPR050078">
    <property type="entry name" value="Ribosomal_L11_MeTrfase_PrmA"/>
</dbReference>
<sequence length="301" mass="32348">MLHWLLLKIQSTEPQADALSDVLMAHGALSVSIEDAHADTLAEQAIFGEPGDPPPGIWQQNVVTAMLEADADIQTLLANVQAELGLDGLKYQLEQIEEQDWVRATQAQFDPIRVTDDLWIVPSWHQAPNADAINIVLDPGLAFGTGSHPTTHLCLSWLAQLPKPLLATANVLDYGCGSGILAIAAKKLGAQSATGVDIDTQAVIASRDNALNNQVDAIFYDSAEYLHEPFEIVVANILSSALMVLAPVIASSCKSGGKVALSGILDSQQEILLAHYATWFEMDAPIQQDGWVLLTGTRRCP</sequence>
<feature type="binding site" evidence="6">
    <location>
        <position position="175"/>
    </location>
    <ligand>
        <name>S-adenosyl-L-methionine</name>
        <dbReference type="ChEBI" id="CHEBI:59789"/>
    </ligand>
</feature>
<dbReference type="EC" id="2.1.1.-" evidence="6"/>
<dbReference type="OrthoDB" id="9785995at2"/>
<reference evidence="8" key="1">
    <citation type="journal article" date="2019" name="ISME J.">
        <title>Evolution in action: habitat transition from sediment to the pelagial leads to genome streamlining in Methylophilaceae.</title>
        <authorList>
            <person name="Salcher M."/>
            <person name="Schaefle D."/>
            <person name="Kaspar M."/>
            <person name="Neuenschwander S.M."/>
            <person name="Ghai R."/>
        </authorList>
    </citation>
    <scope>NUCLEOTIDE SEQUENCE [LARGE SCALE GENOMIC DNA]</scope>
    <source>
        <strain evidence="8">MMS-M-51</strain>
    </source>
</reference>
<dbReference type="GO" id="GO:0005840">
    <property type="term" value="C:ribosome"/>
    <property type="evidence" value="ECO:0007669"/>
    <property type="project" value="UniProtKB-KW"/>
</dbReference>
<evidence type="ECO:0000256" key="4">
    <source>
        <dbReference type="ARBA" id="ARBA00022679"/>
    </source>
</evidence>
<dbReference type="Gene3D" id="3.40.50.150">
    <property type="entry name" value="Vaccinia Virus protein VP39"/>
    <property type="match status" value="1"/>
</dbReference>
<organism evidence="7 8">
    <name type="scientific">Methylophilus medardicus</name>
    <dbReference type="NCBI Taxonomy" id="2588534"/>
    <lineage>
        <taxon>Bacteria</taxon>
        <taxon>Pseudomonadati</taxon>
        <taxon>Pseudomonadota</taxon>
        <taxon>Betaproteobacteria</taxon>
        <taxon>Nitrosomonadales</taxon>
        <taxon>Methylophilaceae</taxon>
        <taxon>Methylophilus</taxon>
    </lineage>
</organism>
<dbReference type="InterPro" id="IPR029063">
    <property type="entry name" value="SAM-dependent_MTases_sf"/>
</dbReference>
<keyword evidence="4 6" id="KW-0808">Transferase</keyword>
<dbReference type="InterPro" id="IPR004498">
    <property type="entry name" value="Ribosomal_PrmA_MeTrfase"/>
</dbReference>
<dbReference type="PANTHER" id="PTHR43648">
    <property type="entry name" value="ELECTRON TRANSFER FLAVOPROTEIN BETA SUBUNIT LYSINE METHYLTRANSFERASE"/>
    <property type="match status" value="1"/>
</dbReference>
<comment type="function">
    <text evidence="6">Methylates ribosomal protein L11.</text>
</comment>
<dbReference type="SUPFAM" id="SSF53335">
    <property type="entry name" value="S-adenosyl-L-methionine-dependent methyltransferases"/>
    <property type="match status" value="1"/>
</dbReference>
<name>A0A5B8CV22_9PROT</name>
<keyword evidence="7" id="KW-0689">Ribosomal protein</keyword>
<dbReference type="AlphaFoldDB" id="A0A5B8CV22"/>
<dbReference type="PIRSF" id="PIRSF000401">
    <property type="entry name" value="RPL11_MTase"/>
    <property type="match status" value="1"/>
</dbReference>
<dbReference type="GO" id="GO:0032259">
    <property type="term" value="P:methylation"/>
    <property type="evidence" value="ECO:0007669"/>
    <property type="project" value="UniProtKB-KW"/>
</dbReference>
<keyword evidence="8" id="KW-1185">Reference proteome</keyword>
<protein>
    <recommendedName>
        <fullName evidence="6">Ribosomal protein L11 methyltransferase</fullName>
        <shortName evidence="6">L11 Mtase</shortName>
        <ecNumber evidence="6">2.1.1.-</ecNumber>
    </recommendedName>
</protein>
<feature type="binding site" evidence="6">
    <location>
        <position position="197"/>
    </location>
    <ligand>
        <name>S-adenosyl-L-methionine</name>
        <dbReference type="ChEBI" id="CHEBI:59789"/>
    </ligand>
</feature>
<feature type="binding site" evidence="6">
    <location>
        <position position="236"/>
    </location>
    <ligand>
        <name>S-adenosyl-L-methionine</name>
        <dbReference type="ChEBI" id="CHEBI:59789"/>
    </ligand>
</feature>
<keyword evidence="2 6" id="KW-0963">Cytoplasm</keyword>
<evidence type="ECO:0000256" key="5">
    <source>
        <dbReference type="ARBA" id="ARBA00022691"/>
    </source>
</evidence>